<accession>A0A2X2JVE8</accession>
<dbReference type="PROSITE" id="PS00627">
    <property type="entry name" value="GHMP_KINASES_ATP"/>
    <property type="match status" value="1"/>
</dbReference>
<evidence type="ECO:0000259" key="5">
    <source>
        <dbReference type="Pfam" id="PF00288"/>
    </source>
</evidence>
<evidence type="ECO:0000256" key="3">
    <source>
        <dbReference type="ARBA" id="ARBA00022777"/>
    </source>
</evidence>
<evidence type="ECO:0000256" key="4">
    <source>
        <dbReference type="ARBA" id="ARBA00022840"/>
    </source>
</evidence>
<dbReference type="InterPro" id="IPR006203">
    <property type="entry name" value="GHMP_knse_ATP-bd_CS"/>
</dbReference>
<dbReference type="InterPro" id="IPR020568">
    <property type="entry name" value="Ribosomal_Su5_D2-typ_SF"/>
</dbReference>
<keyword evidence="2" id="KW-0547">Nucleotide-binding</keyword>
<protein>
    <submittedName>
        <fullName evidence="6">Mevalonate kinase</fullName>
    </submittedName>
</protein>
<dbReference type="InterPro" id="IPR014721">
    <property type="entry name" value="Ribsml_uS5_D2-typ_fold_subgr"/>
</dbReference>
<dbReference type="AlphaFoldDB" id="A0A2X2JVE8"/>
<reference evidence="6 7" key="1">
    <citation type="submission" date="2018-06" db="EMBL/GenBank/DDBJ databases">
        <authorList>
            <consortium name="Pathogen Informatics"/>
            <person name="Doyle S."/>
        </authorList>
    </citation>
    <scope>NUCLEOTIDE SEQUENCE [LARGE SCALE GENOMIC DNA]</scope>
    <source>
        <strain evidence="6 7">NCTC7878</strain>
    </source>
</reference>
<evidence type="ECO:0000256" key="1">
    <source>
        <dbReference type="ARBA" id="ARBA00022679"/>
    </source>
</evidence>
<dbReference type="GO" id="GO:0005524">
    <property type="term" value="F:ATP binding"/>
    <property type="evidence" value="ECO:0007669"/>
    <property type="project" value="UniProtKB-KW"/>
</dbReference>
<sequence length="104" mass="11674">MNAPDHLKSLVNRFVELNNITEPLAVTIQTNLPPSRGLGSSAAVAVAFVRASYDFLGEIINERKNSLKRLIGQSKLHMVNQVVLIRKRLYQANQFGSKKVMLKR</sequence>
<evidence type="ECO:0000313" key="6">
    <source>
        <dbReference type="EMBL" id="SPZ97838.1"/>
    </source>
</evidence>
<proteinExistence type="predicted"/>
<keyword evidence="3 6" id="KW-0418">Kinase</keyword>
<gene>
    <name evidence="6" type="ORF">NCTC7878_01229</name>
</gene>
<dbReference type="GO" id="GO:0016301">
    <property type="term" value="F:kinase activity"/>
    <property type="evidence" value="ECO:0007669"/>
    <property type="project" value="UniProtKB-KW"/>
</dbReference>
<organism evidence="6 7">
    <name type="scientific">Staphylococcus aureus</name>
    <dbReference type="NCBI Taxonomy" id="1280"/>
    <lineage>
        <taxon>Bacteria</taxon>
        <taxon>Bacillati</taxon>
        <taxon>Bacillota</taxon>
        <taxon>Bacilli</taxon>
        <taxon>Bacillales</taxon>
        <taxon>Staphylococcaceae</taxon>
        <taxon>Staphylococcus</taxon>
    </lineage>
</organism>
<name>A0A2X2JVE8_STAAU</name>
<dbReference type="Proteomes" id="UP000249913">
    <property type="component" value="Unassembled WGS sequence"/>
</dbReference>
<feature type="domain" description="GHMP kinase N-terminal" evidence="5">
    <location>
        <begin position="10"/>
        <end position="72"/>
    </location>
</feature>
<dbReference type="InterPro" id="IPR006204">
    <property type="entry name" value="GHMP_kinase_N_dom"/>
</dbReference>
<dbReference type="Pfam" id="PF00288">
    <property type="entry name" value="GHMP_kinases_N"/>
    <property type="match status" value="1"/>
</dbReference>
<dbReference type="Gene3D" id="3.30.230.10">
    <property type="match status" value="1"/>
</dbReference>
<dbReference type="SUPFAM" id="SSF54211">
    <property type="entry name" value="Ribosomal protein S5 domain 2-like"/>
    <property type="match status" value="1"/>
</dbReference>
<evidence type="ECO:0000313" key="7">
    <source>
        <dbReference type="Proteomes" id="UP000249913"/>
    </source>
</evidence>
<keyword evidence="1" id="KW-0808">Transferase</keyword>
<dbReference type="EMBL" id="UAUX01000006">
    <property type="protein sequence ID" value="SPZ97838.1"/>
    <property type="molecule type" value="Genomic_DNA"/>
</dbReference>
<keyword evidence="4" id="KW-0067">ATP-binding</keyword>
<evidence type="ECO:0000256" key="2">
    <source>
        <dbReference type="ARBA" id="ARBA00022741"/>
    </source>
</evidence>